<dbReference type="EMBL" id="CP003493">
    <property type="protein sequence ID" value="AFV89902.1"/>
    <property type="molecule type" value="Genomic_DNA"/>
</dbReference>
<organism evidence="3 4">
    <name type="scientific">Acidipropionibacterium acidipropionici (strain ATCC 4875 / DSM 20272 / JCM 6432 / NBRC 12425 / NCIMB 8070 / 4)</name>
    <name type="common">Propionibacterium acidipropionici</name>
    <dbReference type="NCBI Taxonomy" id="1171373"/>
    <lineage>
        <taxon>Bacteria</taxon>
        <taxon>Bacillati</taxon>
        <taxon>Actinomycetota</taxon>
        <taxon>Actinomycetes</taxon>
        <taxon>Propionibacteriales</taxon>
        <taxon>Propionibacteriaceae</taxon>
        <taxon>Acidipropionibacterium</taxon>
    </lineage>
</organism>
<reference evidence="3 4" key="1">
    <citation type="journal article" date="2012" name="BMC Genomics">
        <title>The genome sequence of Propionibacterium acidipropionici provides insights into its biotechnological and industrial potential.</title>
        <authorList>
            <person name="Parizzi L.P."/>
            <person name="Grassi M.C."/>
            <person name="Llerena L.A."/>
            <person name="Carazzolle M.F."/>
            <person name="Queiroz V.L."/>
            <person name="Lunardi I."/>
            <person name="Zeidler A.F."/>
            <person name="Teixeira P.J."/>
            <person name="Mieczkowski P."/>
            <person name="Rincones J."/>
            <person name="Pereira G.A."/>
        </authorList>
    </citation>
    <scope>NUCLEOTIDE SEQUENCE [LARGE SCALE GENOMIC DNA]</scope>
    <source>
        <strain evidence="4">ATCC 4875 / DSM 20272 / JCM 6432 / NBRC 12425 / NCIMB 8070</strain>
    </source>
</reference>
<sequence>MTDPTHAFSRRRLLTGAMAATTTALALGLTGCGDSGESKAAASIPSTGTDDGATITMWSRAPLEKQATNAVKAYNASHKNQVKLSLLPNDDVEGKVGAAVQTDSLPDILAGDVVRIPYWAQQGIFTDLTKNIDGLADKADLQTGHIKAGTVDGKEYTLPFGTDISVMVWNKDLYKEAGLNPEKGPTTIAEFLAHATAVAKLGKKDVAGSYLAGQSGGALVFTLLPSVWASGQKAISDDGTKSLLDNAAAKSVYEAYATLAKLSNGLGAGSKEETGATWTAPLPEREGRRDALPGHLGERPVQDLEVRDRRDPHPRRLRRVLDLPGRRCDRHQQGLQEARPGVELPGLAHDPEGSAERLRRQQRHRLQSQGPGERVHQGRPPDPDRQQDGAHRPDPDRHQLQRGLQRLRQSVAAPHPGRRVGRRLEGRQGQHRHHGRTRRLRGAVRIGPVAAVGSSPVPRPPPFRERHVL</sequence>
<dbReference type="Proteomes" id="UP000000214">
    <property type="component" value="Chromosome"/>
</dbReference>
<evidence type="ECO:0000256" key="2">
    <source>
        <dbReference type="SAM" id="SignalP"/>
    </source>
</evidence>
<feature type="compositionally biased region" description="Basic and acidic residues" evidence="1">
    <location>
        <begin position="283"/>
        <end position="311"/>
    </location>
</feature>
<dbReference type="PANTHER" id="PTHR43649:SF12">
    <property type="entry name" value="DIACETYLCHITOBIOSE BINDING PROTEIN DASA"/>
    <property type="match status" value="1"/>
</dbReference>
<protein>
    <submittedName>
        <fullName evidence="3">Solute-binding protein of ABC transporter system for sugars</fullName>
    </submittedName>
</protein>
<keyword evidence="2" id="KW-0732">Signal</keyword>
<dbReference type="InterPro" id="IPR006059">
    <property type="entry name" value="SBP"/>
</dbReference>
<feature type="signal peptide" evidence="2">
    <location>
        <begin position="1"/>
        <end position="26"/>
    </location>
</feature>
<dbReference type="STRING" id="1171373.PACID_21150"/>
<dbReference type="Gene3D" id="3.40.190.10">
    <property type="entry name" value="Periplasmic binding protein-like II"/>
    <property type="match status" value="1"/>
</dbReference>
<dbReference type="PROSITE" id="PS51318">
    <property type="entry name" value="TAT"/>
    <property type="match status" value="1"/>
</dbReference>
<feature type="compositionally biased region" description="Basic and acidic residues" evidence="1">
    <location>
        <begin position="349"/>
        <end position="359"/>
    </location>
</feature>
<dbReference type="Pfam" id="PF01547">
    <property type="entry name" value="SBP_bac_1"/>
    <property type="match status" value="1"/>
</dbReference>
<dbReference type="eggNOG" id="COG1653">
    <property type="taxonomic scope" value="Bacteria"/>
</dbReference>
<dbReference type="HOGENOM" id="CLU_582479_0_0_11"/>
<accession>K7S5L5</accession>
<proteinExistence type="predicted"/>
<gene>
    <name evidence="3" type="ordered locus">PACID_21150</name>
</gene>
<dbReference type="PANTHER" id="PTHR43649">
    <property type="entry name" value="ARABINOSE-BINDING PROTEIN-RELATED"/>
    <property type="match status" value="1"/>
</dbReference>
<feature type="compositionally biased region" description="Basic and acidic residues" evidence="1">
    <location>
        <begin position="373"/>
        <end position="399"/>
    </location>
</feature>
<feature type="chain" id="PRO_5038374989" evidence="2">
    <location>
        <begin position="27"/>
        <end position="469"/>
    </location>
</feature>
<feature type="compositionally biased region" description="Basic and acidic residues" evidence="1">
    <location>
        <begin position="319"/>
        <end position="332"/>
    </location>
</feature>
<dbReference type="AlphaFoldDB" id="K7S5L5"/>
<dbReference type="KEGG" id="pbo:PACID_21150"/>
<evidence type="ECO:0000313" key="3">
    <source>
        <dbReference type="EMBL" id="AFV89902.1"/>
    </source>
</evidence>
<dbReference type="InterPro" id="IPR006311">
    <property type="entry name" value="TAT_signal"/>
</dbReference>
<evidence type="ECO:0000256" key="1">
    <source>
        <dbReference type="SAM" id="MobiDB-lite"/>
    </source>
</evidence>
<feature type="region of interest" description="Disordered" evidence="1">
    <location>
        <begin position="266"/>
        <end position="469"/>
    </location>
</feature>
<evidence type="ECO:0000313" key="4">
    <source>
        <dbReference type="Proteomes" id="UP000000214"/>
    </source>
</evidence>
<name>K7S5L5_ACIA4</name>
<dbReference type="PATRIC" id="fig|1171373.8.peg.2088"/>
<feature type="compositionally biased region" description="Basic residues" evidence="1">
    <location>
        <begin position="429"/>
        <end position="442"/>
    </location>
</feature>
<dbReference type="InterPro" id="IPR050490">
    <property type="entry name" value="Bact_solute-bd_prot1"/>
</dbReference>
<dbReference type="SUPFAM" id="SSF53850">
    <property type="entry name" value="Periplasmic binding protein-like II"/>
    <property type="match status" value="1"/>
</dbReference>